<comment type="caution">
    <text evidence="1">The sequence shown here is derived from an EMBL/GenBank/DDBJ whole genome shotgun (WGS) entry which is preliminary data.</text>
</comment>
<protein>
    <submittedName>
        <fullName evidence="1">Uncharacterized protein</fullName>
    </submittedName>
</protein>
<dbReference type="Proteomes" id="UP000242814">
    <property type="component" value="Unassembled WGS sequence"/>
</dbReference>
<evidence type="ECO:0000313" key="1">
    <source>
        <dbReference type="EMBL" id="ODH13542.1"/>
    </source>
</evidence>
<feature type="non-terminal residue" evidence="1">
    <location>
        <position position="1"/>
    </location>
</feature>
<accession>A0A1D2J5G1</accession>
<dbReference type="AlphaFoldDB" id="A0A1D2J5G1"/>
<dbReference type="EMBL" id="LZYO01000467">
    <property type="protein sequence ID" value="ODH13542.1"/>
    <property type="molecule type" value="Genomic_DNA"/>
</dbReference>
<organism evidence="1 2">
    <name type="scientific">Paracoccidioides brasiliensis</name>
    <dbReference type="NCBI Taxonomy" id="121759"/>
    <lineage>
        <taxon>Eukaryota</taxon>
        <taxon>Fungi</taxon>
        <taxon>Dikarya</taxon>
        <taxon>Ascomycota</taxon>
        <taxon>Pezizomycotina</taxon>
        <taxon>Eurotiomycetes</taxon>
        <taxon>Eurotiomycetidae</taxon>
        <taxon>Onygenales</taxon>
        <taxon>Ajellomycetaceae</taxon>
        <taxon>Paracoccidioides</taxon>
    </lineage>
</organism>
<gene>
    <name evidence="1" type="ORF">ACO22_07155</name>
</gene>
<reference evidence="1 2" key="1">
    <citation type="submission" date="2016-06" db="EMBL/GenBank/DDBJ databases">
        <authorList>
            <person name="Kjaerup R.B."/>
            <person name="Dalgaard T.S."/>
            <person name="Juul-Madsen H.R."/>
        </authorList>
    </citation>
    <scope>NUCLEOTIDE SEQUENCE [LARGE SCALE GENOMIC DNA]</scope>
    <source>
        <strain evidence="1 2">Pb300</strain>
    </source>
</reference>
<name>A0A1D2J5G1_PARBR</name>
<evidence type="ECO:0000313" key="2">
    <source>
        <dbReference type="Proteomes" id="UP000242814"/>
    </source>
</evidence>
<sequence>GVSSFSNGQSSIRKFDFAFFVPPFKYYLANHIIQQPRAETFRNQTIIHVRSTQQRVYGIPIESWAGGIHWRQRPNGRLECYVLPPPIHKIHRVYDLHPLLVGFTPPIESPKNIIIPREQRNLRRQKQRMVWWLENPGSGTKRVNALVRSRIEMDGGSAPRDLGSSRRTAFPVGAFKVCIVPRFPPSPNAHSAEQPESNITKCSSWHVGNTREGY</sequence>
<proteinExistence type="predicted"/>